<dbReference type="KEGG" id="fla:SY85_13190"/>
<evidence type="ECO:0000313" key="3">
    <source>
        <dbReference type="EMBL" id="ANE53474.1"/>
    </source>
</evidence>
<keyword evidence="4" id="KW-1185">Reference proteome</keyword>
<organism evidence="3 4">
    <name type="scientific">Flavisolibacter tropicus</name>
    <dbReference type="NCBI Taxonomy" id="1492898"/>
    <lineage>
        <taxon>Bacteria</taxon>
        <taxon>Pseudomonadati</taxon>
        <taxon>Bacteroidota</taxon>
        <taxon>Chitinophagia</taxon>
        <taxon>Chitinophagales</taxon>
        <taxon>Chitinophagaceae</taxon>
        <taxon>Flavisolibacter</taxon>
    </lineage>
</organism>
<dbReference type="AlphaFoldDB" id="A0A172U2W3"/>
<evidence type="ECO:0000256" key="1">
    <source>
        <dbReference type="SAM" id="SignalP"/>
    </source>
</evidence>
<evidence type="ECO:0000259" key="2">
    <source>
        <dbReference type="Pfam" id="PF10026"/>
    </source>
</evidence>
<feature type="chain" id="PRO_5008001585" description="DUF2268 domain-containing protein" evidence="1">
    <location>
        <begin position="20"/>
        <end position="296"/>
    </location>
</feature>
<evidence type="ECO:0000313" key="4">
    <source>
        <dbReference type="Proteomes" id="UP000077177"/>
    </source>
</evidence>
<reference evidence="3 4" key="2">
    <citation type="journal article" date="2016" name="Int. J. Syst. Evol. Microbiol.">
        <title>Flavisolibacter tropicus sp. nov., isolated from tropical soil.</title>
        <authorList>
            <person name="Lee J.J."/>
            <person name="Kang M.S."/>
            <person name="Kim G.S."/>
            <person name="Lee C.S."/>
            <person name="Lim S."/>
            <person name="Lee J."/>
            <person name="Roh S.H."/>
            <person name="Kang H."/>
            <person name="Ha J.M."/>
            <person name="Bae S."/>
            <person name="Jung H.Y."/>
            <person name="Kim M.K."/>
        </authorList>
    </citation>
    <scope>NUCLEOTIDE SEQUENCE [LARGE SCALE GENOMIC DNA]</scope>
    <source>
        <strain evidence="3 4">LCS9</strain>
    </source>
</reference>
<dbReference type="InterPro" id="IPR018728">
    <property type="entry name" value="DUF2268"/>
</dbReference>
<gene>
    <name evidence="3" type="ORF">SY85_13190</name>
</gene>
<protein>
    <recommendedName>
        <fullName evidence="2">DUF2268 domain-containing protein</fullName>
    </recommendedName>
</protein>
<keyword evidence="1" id="KW-0732">Signal</keyword>
<dbReference type="STRING" id="1492898.SY85_13190"/>
<dbReference type="Pfam" id="PF10026">
    <property type="entry name" value="DUF2268"/>
    <property type="match status" value="1"/>
</dbReference>
<dbReference type="EMBL" id="CP011390">
    <property type="protein sequence ID" value="ANE53474.1"/>
    <property type="molecule type" value="Genomic_DNA"/>
</dbReference>
<dbReference type="Proteomes" id="UP000077177">
    <property type="component" value="Chromosome"/>
</dbReference>
<accession>A0A172U2W3</accession>
<dbReference type="PATRIC" id="fig|1492898.3.peg.2846"/>
<feature type="domain" description="DUF2268" evidence="2">
    <location>
        <begin position="141"/>
        <end position="267"/>
    </location>
</feature>
<reference evidence="4" key="1">
    <citation type="submission" date="2015-01" db="EMBL/GenBank/DDBJ databases">
        <title>Flavisolibacter sp./LCS9/ whole genome sequencing.</title>
        <authorList>
            <person name="Kim M.K."/>
            <person name="Srinivasan S."/>
            <person name="Lee J.-J."/>
        </authorList>
    </citation>
    <scope>NUCLEOTIDE SEQUENCE [LARGE SCALE GENOMIC DNA]</scope>
    <source>
        <strain evidence="4">LCS9</strain>
    </source>
</reference>
<feature type="signal peptide" evidence="1">
    <location>
        <begin position="1"/>
        <end position="19"/>
    </location>
</feature>
<sequence>MKNKLLPLVLLFVSTCVHAQLKYSSNPDNSLFLYKDIDHFWEAFDAFKQDTTSNPFDSNYLQFRSAGIQAFLPNRIQSAEHLLNTVKARRADYEKVRENTLRISEKEKQCRSVFYALKYWYPEVQYPHVFFVIGAFNSGGTFSERGIFIGAEMQANLNNVPYVVAHELIHFQQKNWPENPTLLQQSIIEGSADFLGELISGAHINQKAQNYGNLHEEKLCREFISRMDSTQYIDWLYGVSGKDDRPNDLGYWIGYKITEQYYNKATDKRQAFEEILDIKDFKDFLRKSDYLEKYFK</sequence>
<name>A0A172U2W3_9BACT</name>
<proteinExistence type="predicted"/>